<feature type="domain" description="DUF6933" evidence="1">
    <location>
        <begin position="2"/>
        <end position="162"/>
    </location>
</feature>
<proteinExistence type="predicted"/>
<name>A0A0R2NHF8_9LACO</name>
<dbReference type="OrthoDB" id="9801392at2"/>
<keyword evidence="3" id="KW-1185">Reference proteome</keyword>
<dbReference type="AlphaFoldDB" id="A0A0R2NHF8"/>
<dbReference type="PATRIC" id="fig|480391.4.peg.353"/>
<reference evidence="2 3" key="1">
    <citation type="journal article" date="2015" name="Genome Announc.">
        <title>Expanding the biotechnology potential of lactobacilli through comparative genomics of 213 strains and associated genera.</title>
        <authorList>
            <person name="Sun Z."/>
            <person name="Harris H.M."/>
            <person name="McCann A."/>
            <person name="Guo C."/>
            <person name="Argimon S."/>
            <person name="Zhang W."/>
            <person name="Yang X."/>
            <person name="Jeffery I.B."/>
            <person name="Cooney J.C."/>
            <person name="Kagawa T.F."/>
            <person name="Liu W."/>
            <person name="Song Y."/>
            <person name="Salvetti E."/>
            <person name="Wrobel A."/>
            <person name="Rasinkangas P."/>
            <person name="Parkhill J."/>
            <person name="Rea M.C."/>
            <person name="O'Sullivan O."/>
            <person name="Ritari J."/>
            <person name="Douillard F.P."/>
            <person name="Paul Ross R."/>
            <person name="Yang R."/>
            <person name="Briner A.E."/>
            <person name="Felis G.E."/>
            <person name="de Vos W.M."/>
            <person name="Barrangou R."/>
            <person name="Klaenhammer T.R."/>
            <person name="Caufield P.W."/>
            <person name="Cui Y."/>
            <person name="Zhang H."/>
            <person name="O'Toole P.W."/>
        </authorList>
    </citation>
    <scope>NUCLEOTIDE SEQUENCE [LARGE SCALE GENOMIC DNA]</scope>
    <source>
        <strain evidence="2 3">DSM 23026</strain>
    </source>
</reference>
<evidence type="ECO:0000259" key="1">
    <source>
        <dbReference type="Pfam" id="PF22016"/>
    </source>
</evidence>
<organism evidence="2 3">
    <name type="scientific">Pediococcus argentinicus</name>
    <dbReference type="NCBI Taxonomy" id="480391"/>
    <lineage>
        <taxon>Bacteria</taxon>
        <taxon>Bacillati</taxon>
        <taxon>Bacillota</taxon>
        <taxon>Bacilli</taxon>
        <taxon>Lactobacillales</taxon>
        <taxon>Lactobacillaceae</taxon>
        <taxon>Pediococcus</taxon>
    </lineage>
</organism>
<dbReference type="Proteomes" id="UP000051249">
    <property type="component" value="Unassembled WGS sequence"/>
</dbReference>
<dbReference type="RefSeq" id="WP_057799260.1">
    <property type="nucleotide sequence ID" value="NZ_BJZZ01000013.1"/>
</dbReference>
<protein>
    <recommendedName>
        <fullName evidence="1">DUF6933 domain-containing protein</fullName>
    </recommendedName>
</protein>
<evidence type="ECO:0000313" key="3">
    <source>
        <dbReference type="Proteomes" id="UP000051249"/>
    </source>
</evidence>
<dbReference type="EMBL" id="JQCQ01000014">
    <property type="protein sequence ID" value="KRO25220.1"/>
    <property type="molecule type" value="Genomic_DNA"/>
</dbReference>
<gene>
    <name evidence="2" type="ORF">IV88_GL000349</name>
</gene>
<evidence type="ECO:0000313" key="2">
    <source>
        <dbReference type="EMBL" id="KRO25220.1"/>
    </source>
</evidence>
<sequence>MIINPTKKAQPIFNKIKQSTDKDDAKSFATANPFFSWHANYINVNRKKLVILINDLTFAVVALYDVNAKNKIELDQRIKEGIYAAFRMQDISAEKVQTYFKLAGDIEINAGFNRRVTSIITNLIVMVDNRFMQIDKSEMLQLSLMDYMMQVPITTSEYSFADDRVHQAFKHNLRIQSVDKKDKKKLAPKKTWSDYHKFDKYAEQFESMMDDPEKYEKIANEIKNNNKLLLKEFGKYLATQDLTDKTIKKHVDRVEFFINGYLVYPTLRTPLAAPDAVEEYLSDWYPRKAANSETDFKANVGSIKRFLKFLEVIGEIDAASLKHGNSELKMGKEIGLEYFDNFMNMSDFW</sequence>
<dbReference type="InterPro" id="IPR053864">
    <property type="entry name" value="DUF6933"/>
</dbReference>
<comment type="caution">
    <text evidence="2">The sequence shown here is derived from an EMBL/GenBank/DDBJ whole genome shotgun (WGS) entry which is preliminary data.</text>
</comment>
<dbReference type="Pfam" id="PF22016">
    <property type="entry name" value="DUF6933"/>
    <property type="match status" value="1"/>
</dbReference>
<accession>A0A0R2NHF8</accession>